<dbReference type="GO" id="GO:0051539">
    <property type="term" value="F:4 iron, 4 sulfur cluster binding"/>
    <property type="evidence" value="ECO:0007669"/>
    <property type="project" value="UniProtKB-KW"/>
</dbReference>
<comment type="caution">
    <text evidence="6">The sequence shown here is derived from an EMBL/GenBank/DDBJ whole genome shotgun (WGS) entry which is preliminary data.</text>
</comment>
<dbReference type="GO" id="GO:0016020">
    <property type="term" value="C:membrane"/>
    <property type="evidence" value="ECO:0007669"/>
    <property type="project" value="InterPro"/>
</dbReference>
<dbReference type="SUPFAM" id="SSF52218">
    <property type="entry name" value="Flavoproteins"/>
    <property type="match status" value="1"/>
</dbReference>
<dbReference type="GO" id="GO:0046872">
    <property type="term" value="F:metal ion binding"/>
    <property type="evidence" value="ECO:0007669"/>
    <property type="project" value="UniProtKB-KW"/>
</dbReference>
<evidence type="ECO:0000256" key="3">
    <source>
        <dbReference type="ARBA" id="ARBA00023004"/>
    </source>
</evidence>
<dbReference type="Pfam" id="PF12724">
    <property type="entry name" value="Flavodoxin_5"/>
    <property type="match status" value="1"/>
</dbReference>
<dbReference type="PROSITE" id="PS00643">
    <property type="entry name" value="COMPLEX1_75K_3"/>
    <property type="match status" value="1"/>
</dbReference>
<dbReference type="InterPro" id="IPR017900">
    <property type="entry name" value="4Fe4S_Fe_S_CS"/>
</dbReference>
<dbReference type="PROSITE" id="PS00198">
    <property type="entry name" value="4FE4S_FER_1"/>
    <property type="match status" value="2"/>
</dbReference>
<protein>
    <recommendedName>
        <fullName evidence="5">4Fe-4S ferredoxin-type domain-containing protein</fullName>
    </recommendedName>
</protein>
<dbReference type="InterPro" id="IPR029039">
    <property type="entry name" value="Flavoprotein-like_sf"/>
</dbReference>
<dbReference type="InterPro" id="IPR026816">
    <property type="entry name" value="Flavodoxin_dom"/>
</dbReference>
<dbReference type="Pfam" id="PF12838">
    <property type="entry name" value="Fer4_7"/>
    <property type="match status" value="1"/>
</dbReference>
<dbReference type="GO" id="GO:0042773">
    <property type="term" value="P:ATP synthesis coupled electron transport"/>
    <property type="evidence" value="ECO:0007669"/>
    <property type="project" value="InterPro"/>
</dbReference>
<keyword evidence="1" id="KW-0004">4Fe-4S</keyword>
<dbReference type="PROSITE" id="PS51379">
    <property type="entry name" value="4FE4S_FER_2"/>
    <property type="match status" value="2"/>
</dbReference>
<keyword evidence="2" id="KW-0479">Metal-binding</keyword>
<feature type="domain" description="4Fe-4S ferredoxin-type" evidence="5">
    <location>
        <begin position="212"/>
        <end position="238"/>
    </location>
</feature>
<keyword evidence="4" id="KW-0411">Iron-sulfur</keyword>
<dbReference type="InterPro" id="IPR000283">
    <property type="entry name" value="NADH_UbQ_OxRdtase_75kDa_su_CS"/>
</dbReference>
<dbReference type="InterPro" id="IPR050157">
    <property type="entry name" value="PSI_iron-sulfur_center"/>
</dbReference>
<evidence type="ECO:0000256" key="4">
    <source>
        <dbReference type="ARBA" id="ARBA00023014"/>
    </source>
</evidence>
<dbReference type="PANTHER" id="PTHR24960">
    <property type="entry name" value="PHOTOSYSTEM I IRON-SULFUR CENTER-RELATED"/>
    <property type="match status" value="1"/>
</dbReference>
<dbReference type="InterPro" id="IPR017896">
    <property type="entry name" value="4Fe4S_Fe-S-bd"/>
</dbReference>
<evidence type="ECO:0000256" key="1">
    <source>
        <dbReference type="ARBA" id="ARBA00022485"/>
    </source>
</evidence>
<dbReference type="PANTHER" id="PTHR24960:SF79">
    <property type="entry name" value="PHOTOSYSTEM I IRON-SULFUR CENTER"/>
    <property type="match status" value="1"/>
</dbReference>
<feature type="domain" description="4Fe-4S ferredoxin-type" evidence="5">
    <location>
        <begin position="182"/>
        <end position="210"/>
    </location>
</feature>
<proteinExistence type="predicted"/>
<evidence type="ECO:0000259" key="5">
    <source>
        <dbReference type="PROSITE" id="PS51379"/>
    </source>
</evidence>
<dbReference type="AlphaFoldDB" id="A0A645D160"/>
<accession>A0A645D160</accession>
<dbReference type="GO" id="GO:0008137">
    <property type="term" value="F:NADH dehydrogenase (ubiquinone) activity"/>
    <property type="evidence" value="ECO:0007669"/>
    <property type="project" value="InterPro"/>
</dbReference>
<dbReference type="NCBIfam" id="NF038196">
    <property type="entry name" value="ferrodoxin_EFR1"/>
    <property type="match status" value="1"/>
</dbReference>
<evidence type="ECO:0000256" key="2">
    <source>
        <dbReference type="ARBA" id="ARBA00022723"/>
    </source>
</evidence>
<gene>
    <name evidence="6" type="ORF">SDC9_130313</name>
</gene>
<dbReference type="EMBL" id="VSSQ01032093">
    <property type="protein sequence ID" value="MPM83250.1"/>
    <property type="molecule type" value="Genomic_DNA"/>
</dbReference>
<dbReference type="SUPFAM" id="SSF54862">
    <property type="entry name" value="4Fe-4S ferredoxins"/>
    <property type="match status" value="1"/>
</dbReference>
<reference evidence="6" key="1">
    <citation type="submission" date="2019-08" db="EMBL/GenBank/DDBJ databases">
        <authorList>
            <person name="Kucharzyk K."/>
            <person name="Murdoch R.W."/>
            <person name="Higgins S."/>
            <person name="Loffler F."/>
        </authorList>
    </citation>
    <scope>NUCLEOTIDE SEQUENCE</scope>
</reference>
<evidence type="ECO:0000313" key="6">
    <source>
        <dbReference type="EMBL" id="MPM83250.1"/>
    </source>
</evidence>
<keyword evidence="3" id="KW-0408">Iron</keyword>
<sequence>MLILYFSGTGNSQYIARQFAARMQADCRSIEEEADFSALLAGTDTVAVCYPIYGSSVPRIMREFASRHAAQFEGKRLIIFCTQMMFSGDGAKAFTRLLPGCESRVIYAEHFNMPNNISNFWLFPVREGERIRKQRAADKRLERVCRDLENGVVRRRGWGVRSMLLGKLQSRNWLAIEEKQRGSFVADEDCSRCGLCVRRCPVQNLELTERGVVQKNRCILCYRCVNLCPQKAATVMLHVKPKRQYKGIILSENRTGG</sequence>
<dbReference type="Gene3D" id="3.40.50.360">
    <property type="match status" value="1"/>
</dbReference>
<name>A0A645D160_9ZZZZ</name>
<dbReference type="InterPro" id="IPR047964">
    <property type="entry name" value="EFR1-like"/>
</dbReference>
<dbReference type="Gene3D" id="3.30.70.20">
    <property type="match status" value="1"/>
</dbReference>
<organism evidence="6">
    <name type="scientific">bioreactor metagenome</name>
    <dbReference type="NCBI Taxonomy" id="1076179"/>
    <lineage>
        <taxon>unclassified sequences</taxon>
        <taxon>metagenomes</taxon>
        <taxon>ecological metagenomes</taxon>
    </lineage>
</organism>